<dbReference type="EMBL" id="JAUEPS010000083">
    <property type="protein sequence ID" value="KAK0439683.1"/>
    <property type="molecule type" value="Genomic_DNA"/>
</dbReference>
<organism evidence="2 3">
    <name type="scientific">Armillaria tabescens</name>
    <name type="common">Ringless honey mushroom</name>
    <name type="synonym">Agaricus tabescens</name>
    <dbReference type="NCBI Taxonomy" id="1929756"/>
    <lineage>
        <taxon>Eukaryota</taxon>
        <taxon>Fungi</taxon>
        <taxon>Dikarya</taxon>
        <taxon>Basidiomycota</taxon>
        <taxon>Agaricomycotina</taxon>
        <taxon>Agaricomycetes</taxon>
        <taxon>Agaricomycetidae</taxon>
        <taxon>Agaricales</taxon>
        <taxon>Marasmiineae</taxon>
        <taxon>Physalacriaceae</taxon>
        <taxon>Desarmillaria</taxon>
    </lineage>
</organism>
<feature type="transmembrane region" description="Helical" evidence="1">
    <location>
        <begin position="253"/>
        <end position="271"/>
    </location>
</feature>
<keyword evidence="1" id="KW-0812">Transmembrane</keyword>
<dbReference type="Proteomes" id="UP001175211">
    <property type="component" value="Unassembled WGS sequence"/>
</dbReference>
<keyword evidence="3" id="KW-1185">Reference proteome</keyword>
<dbReference type="RefSeq" id="XP_060323325.1">
    <property type="nucleotide sequence ID" value="XM_060470361.1"/>
</dbReference>
<name>A0AA39MMS8_ARMTA</name>
<feature type="transmembrane region" description="Helical" evidence="1">
    <location>
        <begin position="178"/>
        <end position="201"/>
    </location>
</feature>
<evidence type="ECO:0000256" key="1">
    <source>
        <dbReference type="SAM" id="Phobius"/>
    </source>
</evidence>
<feature type="transmembrane region" description="Helical" evidence="1">
    <location>
        <begin position="46"/>
        <end position="68"/>
    </location>
</feature>
<feature type="transmembrane region" description="Helical" evidence="1">
    <location>
        <begin position="97"/>
        <end position="120"/>
    </location>
</feature>
<protein>
    <submittedName>
        <fullName evidence="2">Uncharacterized protein</fullName>
    </submittedName>
</protein>
<accession>A0AA39MMS8</accession>
<feature type="transmembrane region" description="Helical" evidence="1">
    <location>
        <begin position="132"/>
        <end position="152"/>
    </location>
</feature>
<evidence type="ECO:0000313" key="2">
    <source>
        <dbReference type="EMBL" id="KAK0439683.1"/>
    </source>
</evidence>
<dbReference type="AlphaFoldDB" id="A0AA39MMS8"/>
<dbReference type="GeneID" id="85353909"/>
<feature type="transmembrane region" description="Helical" evidence="1">
    <location>
        <begin position="222"/>
        <end position="241"/>
    </location>
</feature>
<gene>
    <name evidence="2" type="ORF">EV420DRAFT_1486208</name>
</gene>
<comment type="caution">
    <text evidence="2">The sequence shown here is derived from an EMBL/GenBank/DDBJ whole genome shotgun (WGS) entry which is preliminary data.</text>
</comment>
<evidence type="ECO:0000313" key="3">
    <source>
        <dbReference type="Proteomes" id="UP001175211"/>
    </source>
</evidence>
<reference evidence="2" key="1">
    <citation type="submission" date="2023-06" db="EMBL/GenBank/DDBJ databases">
        <authorList>
            <consortium name="Lawrence Berkeley National Laboratory"/>
            <person name="Ahrendt S."/>
            <person name="Sahu N."/>
            <person name="Indic B."/>
            <person name="Wong-Bajracharya J."/>
            <person name="Merenyi Z."/>
            <person name="Ke H.-M."/>
            <person name="Monk M."/>
            <person name="Kocsube S."/>
            <person name="Drula E."/>
            <person name="Lipzen A."/>
            <person name="Balint B."/>
            <person name="Henrissat B."/>
            <person name="Andreopoulos B."/>
            <person name="Martin F.M."/>
            <person name="Harder C.B."/>
            <person name="Rigling D."/>
            <person name="Ford K.L."/>
            <person name="Foster G.D."/>
            <person name="Pangilinan J."/>
            <person name="Papanicolaou A."/>
            <person name="Barry K."/>
            <person name="LaButti K."/>
            <person name="Viragh M."/>
            <person name="Koriabine M."/>
            <person name="Yan M."/>
            <person name="Riley R."/>
            <person name="Champramary S."/>
            <person name="Plett K.L."/>
            <person name="Tsai I.J."/>
            <person name="Slot J."/>
            <person name="Sipos G."/>
            <person name="Plett J."/>
            <person name="Nagy L.G."/>
            <person name="Grigoriev I.V."/>
        </authorList>
    </citation>
    <scope>NUCLEOTIDE SEQUENCE</scope>
    <source>
        <strain evidence="2">CCBAS 213</strain>
    </source>
</reference>
<keyword evidence="1" id="KW-0472">Membrane</keyword>
<keyword evidence="1" id="KW-1133">Transmembrane helix</keyword>
<proteinExistence type="predicted"/>
<sequence>MSQIDPDFVPIQVLARQVSDSWFNAVIIESLLHVSSNTPHRAQTKVLTGISIVMYIMAVMHISVRWFYARRAFIVNGETEETRFFALTDSLVAGGLLWVPTISSVVGSINILTADCVIIWRCWIIWQRNWRIIVLPSICTLCGTIFDIFFLVQELTPLTDQQGKPVTPWGSDSINWGVAYYSTTLSTTIICTALIVFRLIRANRTGKSLRFAPNPYHKVMEIMVESAALYVVALAVYIPFIATNSPYSNYPQVVLASVTGIAPTLILLRVASRSPVSLSRADTEGSVTSVEKDDVILITPGRRVEAV</sequence>